<dbReference type="InterPro" id="IPR023395">
    <property type="entry name" value="MCP_dom_sf"/>
</dbReference>
<organism evidence="14">
    <name type="scientific">Daphnia magna</name>
    <dbReference type="NCBI Taxonomy" id="35525"/>
    <lineage>
        <taxon>Eukaryota</taxon>
        <taxon>Metazoa</taxon>
        <taxon>Ecdysozoa</taxon>
        <taxon>Arthropoda</taxon>
        <taxon>Crustacea</taxon>
        <taxon>Branchiopoda</taxon>
        <taxon>Diplostraca</taxon>
        <taxon>Cladocera</taxon>
        <taxon>Anomopoda</taxon>
        <taxon>Daphniidae</taxon>
        <taxon>Daphnia</taxon>
    </lineage>
</organism>
<feature type="repeat" description="Solcar" evidence="11">
    <location>
        <begin position="136"/>
        <end position="240"/>
    </location>
</feature>
<dbReference type="GO" id="GO:0001732">
    <property type="term" value="P:formation of cytoplasmic translation initiation complex"/>
    <property type="evidence" value="ECO:0007669"/>
    <property type="project" value="UniProtKB-UniRule"/>
</dbReference>
<evidence type="ECO:0000256" key="3">
    <source>
        <dbReference type="ARBA" id="ARBA00022448"/>
    </source>
</evidence>
<dbReference type="PRINTS" id="PR00926">
    <property type="entry name" value="MITOCARRIER"/>
</dbReference>
<dbReference type="InterPro" id="IPR018108">
    <property type="entry name" value="MCP_transmembrane"/>
</dbReference>
<feature type="compositionally biased region" description="Basic and acidic residues" evidence="12">
    <location>
        <begin position="560"/>
        <end position="575"/>
    </location>
</feature>
<dbReference type="GO" id="GO:0033290">
    <property type="term" value="C:eukaryotic 48S preinitiation complex"/>
    <property type="evidence" value="ECO:0007669"/>
    <property type="project" value="UniProtKB-UniRule"/>
</dbReference>
<dbReference type="GO" id="GO:0031369">
    <property type="term" value="F:translation initiation factor binding"/>
    <property type="evidence" value="ECO:0007669"/>
    <property type="project" value="InterPro"/>
</dbReference>
<dbReference type="GO" id="GO:0016282">
    <property type="term" value="C:eukaryotic 43S preinitiation complex"/>
    <property type="evidence" value="ECO:0007669"/>
    <property type="project" value="UniProtKB-UniRule"/>
</dbReference>
<dbReference type="InterPro" id="IPR008905">
    <property type="entry name" value="EIF3C_N_dom"/>
</dbReference>
<sequence length="1003" mass="115700">MGCMPIFVFKFVFNDAREDVAHDCDLHGDRRSVAGIRQPNAQKYLPNDDFHHEKTWMEEEVVVEVDTRVVPAHRNSGPKIAVQMAATKQETNVTIASTLDLRKMEKNTGGGYGIGPREEYSRMNSAHLLQANNVTDSRVRALVAGGCASLIGQTIIVPIDVISQHLMMVGQKVDGVAQNIKPSLQNGAGKSKTQLALAITKDIYHIDGLRGFYRGYIASLFTYVPSSALWWTFYHLYQDHLNNLFPSWFPHLGIQCTSAILGGLTTTTLINPLDIVRARLQVQRLDSIGQTFRILWREERFYTFTKGLTARLIMSTFYSFSIILGYESVKRWSVKEQYREQISDDEEEQKRIVRSAKEKRFEELKDIIKLIKNYKKNKDLSKMLSSFEELTKAYQKALPVIAKEEKGVTPRFYIQCLVEVETFLNELWEDRDGRKNLSKNNSKSLSTLRQKMRKYVKDFEADVAKFKENPDEEEEDEEAEEKSEAESDEESEAEGPAAFRKSESETRTKPLPKVKPIAPEGDESDDSYWDSDGEDETSSSDDDSKYANLKDKFLKVAGGEDDKKKEKKDRKDKEKAQRRKDREEEEELEMEGGDGWQVQGKATQAKPKMFAKDADINTGVVLKKLFEILAARGKKGTDRREQVEMLHELYTVSEANNLGIGIAVKVKFTIISAIFDYNPKICDAMKPEHWEKLLQCIAELLDLLNSRTDIIMGEHVSEDHEKLDQAEYDAEQDPSRRFFSVRGCMLTTVERMDEEFVKILKECDAHSNEYVERLKDETRVSAIIDSLQTYIERQSLPAELCRLYMRKIEHMYYKFDPNTIKQSNGESNVEKDTTLAVMDRLCRYIYVNDKEERIRPRAMLCHIYHYALHDEWYKARDLMLMSHLQETVHLLDPSTQILYNRTMVQLGLCAFRHGHIKEAHHALLDIQSSGRAKELLAQGLLLQRQHERTSEQEKIEKQRQMPFHMHINLELLECVYLVSAMLIEIPYMAGTAYSKLFSLIKIF</sequence>
<dbReference type="GO" id="GO:0005852">
    <property type="term" value="C:eukaryotic translation initiation factor 3 complex"/>
    <property type="evidence" value="ECO:0007669"/>
    <property type="project" value="UniProtKB-UniRule"/>
</dbReference>
<evidence type="ECO:0000256" key="4">
    <source>
        <dbReference type="ARBA" id="ARBA00022490"/>
    </source>
</evidence>
<feature type="domain" description="Eukaryotic translation initiation factor 3 subunit C N-terminal" evidence="13">
    <location>
        <begin position="339"/>
        <end position="991"/>
    </location>
</feature>
<evidence type="ECO:0000256" key="10">
    <source>
        <dbReference type="HAMAP-Rule" id="MF_03002"/>
    </source>
</evidence>
<dbReference type="GO" id="GO:0003723">
    <property type="term" value="F:RNA binding"/>
    <property type="evidence" value="ECO:0007669"/>
    <property type="project" value="InterPro"/>
</dbReference>
<dbReference type="Pfam" id="PF00153">
    <property type="entry name" value="Mito_carr"/>
    <property type="match status" value="2"/>
</dbReference>
<evidence type="ECO:0000256" key="9">
    <source>
        <dbReference type="ARBA" id="ARBA00023136"/>
    </source>
</evidence>
<keyword evidence="4 10" id="KW-0963">Cytoplasm</keyword>
<comment type="subunit">
    <text evidence="10">Component of the eukaryotic translation initiation factor 3 (eIF-3) complex.</text>
</comment>
<comment type="function">
    <text evidence="10">Component of the eukaryotic translation initiation factor 3 (eIF-3) complex, which is involved in protein synthesis of a specialized repertoire of mRNAs and, together with other initiation factors, stimulates binding of mRNA and methionyl-tRNAi to the 40S ribosome. The eIF-3 complex specifically targets and initiates translation of a subset of mRNAs involved in cell proliferation.</text>
</comment>
<dbReference type="SUPFAM" id="SSF103506">
    <property type="entry name" value="Mitochondrial carrier"/>
    <property type="match status" value="1"/>
</dbReference>
<evidence type="ECO:0000256" key="6">
    <source>
        <dbReference type="ARBA" id="ARBA00022692"/>
    </source>
</evidence>
<feature type="compositionally biased region" description="Acidic residues" evidence="12">
    <location>
        <begin position="470"/>
        <end position="493"/>
    </location>
</feature>
<evidence type="ECO:0000256" key="1">
    <source>
        <dbReference type="ARBA" id="ARBA00004141"/>
    </source>
</evidence>
<dbReference type="HAMAP" id="MF_03002">
    <property type="entry name" value="eIF3c"/>
    <property type="match status" value="1"/>
</dbReference>
<evidence type="ECO:0000256" key="5">
    <source>
        <dbReference type="ARBA" id="ARBA00022540"/>
    </source>
</evidence>
<dbReference type="Gene3D" id="1.50.40.10">
    <property type="entry name" value="Mitochondrial carrier domain"/>
    <property type="match status" value="1"/>
</dbReference>
<accession>A0A4Y7MJ96</accession>
<keyword evidence="8 10" id="KW-0648">Protein biosynthesis</keyword>
<dbReference type="GO" id="GO:0016020">
    <property type="term" value="C:membrane"/>
    <property type="evidence" value="ECO:0007669"/>
    <property type="project" value="UniProtKB-SubCell"/>
</dbReference>
<evidence type="ECO:0000256" key="7">
    <source>
        <dbReference type="ARBA" id="ARBA00022737"/>
    </source>
</evidence>
<gene>
    <name evidence="14" type="primary">EOG090X08ST</name>
</gene>
<name>A0A4Y7MJ96_9CRUS</name>
<protein>
    <recommendedName>
        <fullName evidence="10">Eukaryotic translation initiation factor 3 subunit C</fullName>
        <shortName evidence="10">eIF3c</shortName>
    </recommendedName>
    <alternativeName>
        <fullName evidence="10">Eukaryotic translation initiation factor 3 subunit 8</fullName>
    </alternativeName>
</protein>
<dbReference type="InterPro" id="IPR002067">
    <property type="entry name" value="MCP"/>
</dbReference>
<keyword evidence="3" id="KW-0813">Transport</keyword>
<comment type="similarity">
    <text evidence="10">Belongs to the eIF-3 subunit C family.</text>
</comment>
<keyword evidence="7" id="KW-0677">Repeat</keyword>
<reference evidence="14" key="1">
    <citation type="submission" date="2018-08" db="EMBL/GenBank/DDBJ databases">
        <authorList>
            <person name="Cornetti L."/>
        </authorList>
    </citation>
    <scope>NUCLEOTIDE SEQUENCE</scope>
    <source>
        <strain evidence="14">CH-H-1</strain>
    </source>
</reference>
<dbReference type="GO" id="GO:0055085">
    <property type="term" value="P:transmembrane transport"/>
    <property type="evidence" value="ECO:0007669"/>
    <property type="project" value="InterPro"/>
</dbReference>
<dbReference type="PROSITE" id="PS50920">
    <property type="entry name" value="SOLCAR"/>
    <property type="match status" value="2"/>
</dbReference>
<evidence type="ECO:0000256" key="11">
    <source>
        <dbReference type="PROSITE-ProRule" id="PRU00282"/>
    </source>
</evidence>
<feature type="compositionally biased region" description="Acidic residues" evidence="12">
    <location>
        <begin position="583"/>
        <end position="592"/>
    </location>
</feature>
<feature type="repeat" description="Solcar" evidence="11">
    <location>
        <begin position="250"/>
        <end position="332"/>
    </location>
</feature>
<feature type="region of interest" description="Disordered" evidence="12">
    <location>
        <begin position="464"/>
        <end position="548"/>
    </location>
</feature>
<comment type="subcellular location">
    <subcellularLocation>
        <location evidence="10">Cytoplasm</location>
    </subcellularLocation>
    <subcellularLocation>
        <location evidence="1">Membrane</location>
        <topology evidence="1">Multi-pass membrane protein</topology>
    </subcellularLocation>
</comment>
<dbReference type="Pfam" id="PF05470">
    <property type="entry name" value="eIF-3c_N"/>
    <property type="match status" value="1"/>
</dbReference>
<comment type="similarity">
    <text evidence="2">Belongs to the mitochondrial carrier (TC 2.A.29) family.</text>
</comment>
<feature type="compositionally biased region" description="Acidic residues" evidence="12">
    <location>
        <begin position="520"/>
        <end position="541"/>
    </location>
</feature>
<dbReference type="EMBL" id="LR010594">
    <property type="protein sequence ID" value="SVE80213.1"/>
    <property type="molecule type" value="mRNA"/>
</dbReference>
<evidence type="ECO:0000313" key="14">
    <source>
        <dbReference type="EMBL" id="SVE80213.1"/>
    </source>
</evidence>
<dbReference type="InterPro" id="IPR027516">
    <property type="entry name" value="EIF3C"/>
</dbReference>
<evidence type="ECO:0000256" key="12">
    <source>
        <dbReference type="SAM" id="MobiDB-lite"/>
    </source>
</evidence>
<feature type="region of interest" description="Disordered" evidence="12">
    <location>
        <begin position="560"/>
        <end position="600"/>
    </location>
</feature>
<evidence type="ECO:0000256" key="8">
    <source>
        <dbReference type="ARBA" id="ARBA00022917"/>
    </source>
</evidence>
<dbReference type="AlphaFoldDB" id="A0A4Y7MJ96"/>
<dbReference type="GO" id="GO:0003743">
    <property type="term" value="F:translation initiation factor activity"/>
    <property type="evidence" value="ECO:0007669"/>
    <property type="project" value="UniProtKB-UniRule"/>
</dbReference>
<keyword evidence="5 10" id="KW-0396">Initiation factor</keyword>
<keyword evidence="9 11" id="KW-0472">Membrane</keyword>
<dbReference type="PANTHER" id="PTHR13937:SF0">
    <property type="entry name" value="EUKARYOTIC TRANSLATION INITIATION FACTOR 3 SUBUNIT C-RELATED"/>
    <property type="match status" value="1"/>
</dbReference>
<evidence type="ECO:0000256" key="2">
    <source>
        <dbReference type="ARBA" id="ARBA00006375"/>
    </source>
</evidence>
<dbReference type="PANTHER" id="PTHR13937">
    <property type="entry name" value="EUKARYOTIC TRANSLATION INITATION FACTOR 3, SUBUNIT 8 EIF3S8 -RELATED"/>
    <property type="match status" value="1"/>
</dbReference>
<proteinExistence type="evidence at transcript level"/>
<evidence type="ECO:0000259" key="13">
    <source>
        <dbReference type="Pfam" id="PF05470"/>
    </source>
</evidence>
<dbReference type="OrthoDB" id="29647at2759"/>
<keyword evidence="6 11" id="KW-0812">Transmembrane</keyword>